<name>A0A6N6VKV5_9HYPH</name>
<keyword evidence="1" id="KW-1133">Transmembrane helix</keyword>
<comment type="caution">
    <text evidence="2">The sequence shown here is derived from an EMBL/GenBank/DDBJ whole genome shotgun (WGS) entry which is preliminary data.</text>
</comment>
<sequence>MDAPLKILLVCAFFIAGFIIVVFRDKDPWNSHNLGPGWECGTTSGGAAFCTHDVPPELQSKQKMK</sequence>
<evidence type="ECO:0000313" key="3">
    <source>
        <dbReference type="Proteomes" id="UP000468901"/>
    </source>
</evidence>
<keyword evidence="1" id="KW-0812">Transmembrane</keyword>
<keyword evidence="1" id="KW-0472">Membrane</keyword>
<reference evidence="2 3" key="1">
    <citation type="submission" date="2019-09" db="EMBL/GenBank/DDBJ databases">
        <title>Parvibaculum sedimenti sp. nov., isolated from sediment.</title>
        <authorList>
            <person name="Wang Y."/>
        </authorList>
    </citation>
    <scope>NUCLEOTIDE SEQUENCE [LARGE SCALE GENOMIC DNA]</scope>
    <source>
        <strain evidence="2 3">HXT-9</strain>
    </source>
</reference>
<protein>
    <submittedName>
        <fullName evidence="2">Uncharacterized protein</fullName>
    </submittedName>
</protein>
<proteinExistence type="predicted"/>
<evidence type="ECO:0000313" key="2">
    <source>
        <dbReference type="EMBL" id="KAB7739601.1"/>
    </source>
</evidence>
<dbReference type="EMBL" id="WESC01000009">
    <property type="protein sequence ID" value="KAB7739601.1"/>
    <property type="molecule type" value="Genomic_DNA"/>
</dbReference>
<dbReference type="AlphaFoldDB" id="A0A6N6VKV5"/>
<feature type="transmembrane region" description="Helical" evidence="1">
    <location>
        <begin position="6"/>
        <end position="23"/>
    </location>
</feature>
<gene>
    <name evidence="2" type="ORF">F2P47_10975</name>
</gene>
<evidence type="ECO:0000256" key="1">
    <source>
        <dbReference type="SAM" id="Phobius"/>
    </source>
</evidence>
<accession>A0A6N6VKV5</accession>
<organism evidence="2 3">
    <name type="scientific">Parvibaculum sedimenti</name>
    <dbReference type="NCBI Taxonomy" id="2608632"/>
    <lineage>
        <taxon>Bacteria</taxon>
        <taxon>Pseudomonadati</taxon>
        <taxon>Pseudomonadota</taxon>
        <taxon>Alphaproteobacteria</taxon>
        <taxon>Hyphomicrobiales</taxon>
        <taxon>Parvibaculaceae</taxon>
        <taxon>Parvibaculum</taxon>
    </lineage>
</organism>
<dbReference type="RefSeq" id="WP_152216410.1">
    <property type="nucleotide sequence ID" value="NZ_JBAQYD010000203.1"/>
</dbReference>
<keyword evidence="3" id="KW-1185">Reference proteome</keyword>
<dbReference type="Proteomes" id="UP000468901">
    <property type="component" value="Unassembled WGS sequence"/>
</dbReference>